<keyword evidence="1" id="KW-0285">Flavoprotein</keyword>
<dbReference type="InterPro" id="IPR036318">
    <property type="entry name" value="FAD-bd_PCMH-like_sf"/>
</dbReference>
<dbReference type="InterPro" id="IPR006094">
    <property type="entry name" value="Oxid_FAD_bind_N"/>
</dbReference>
<dbReference type="Gene3D" id="3.30.465.10">
    <property type="match status" value="1"/>
</dbReference>
<dbReference type="Pfam" id="PF01565">
    <property type="entry name" value="FAD_binding_4"/>
    <property type="match status" value="1"/>
</dbReference>
<evidence type="ECO:0000256" key="3">
    <source>
        <dbReference type="SAM" id="MobiDB-lite"/>
    </source>
</evidence>
<dbReference type="PANTHER" id="PTHR11748">
    <property type="entry name" value="D-LACTATE DEHYDROGENASE"/>
    <property type="match status" value="1"/>
</dbReference>
<proteinExistence type="predicted"/>
<gene>
    <name evidence="5" type="ORF">RIF23_15340</name>
</gene>
<dbReference type="SUPFAM" id="SSF56176">
    <property type="entry name" value="FAD-binding/transporter-associated domain-like"/>
    <property type="match status" value="1"/>
</dbReference>
<keyword evidence="6" id="KW-1185">Reference proteome</keyword>
<evidence type="ECO:0000313" key="6">
    <source>
        <dbReference type="Proteomes" id="UP001250214"/>
    </source>
</evidence>
<dbReference type="Proteomes" id="UP001250214">
    <property type="component" value="Unassembled WGS sequence"/>
</dbReference>
<keyword evidence="2" id="KW-0274">FAD</keyword>
<evidence type="ECO:0000259" key="4">
    <source>
        <dbReference type="PROSITE" id="PS51387"/>
    </source>
</evidence>
<comment type="caution">
    <text evidence="5">The sequence shown here is derived from an EMBL/GenBank/DDBJ whole genome shotgun (WGS) entry which is preliminary data.</text>
</comment>
<sequence>MTDPRDARVAGSTTFQPHPRVETPTDTTAVAGVLGQAAAAGQSVLPRGHGTKLDWLAEPGPHPGADLVLDTSALRDIDHAAGDLIVEVGAGVAVAELQQALERQGQRLAAHPPVANSTVGGMVATALTGPPRYRHGSISDLIIGMTVVRANGRTSRSGGRVVKNVAGYDLAKLHTGAHGALGVITSVTFRLHPCPEARRWVTATATCPQQLAVWLRALHRSQAAPTAVELDTAVSARVDATGADAAPALGALQVLLEGSDAGIGTRAATIAAELDGARIHAEEPSGWGQLPGTGADTLLRIVVPPAAAATAVEMVQQAAREEIPTQVRGSVGSGVLYASLAGEADPAAVARLIPRLREHLAQPSDPGAGTSVTLLRSAPALRGMEPDPWGDIPGLDLMRAIKHQLDPERRLSPGRGPGGL</sequence>
<feature type="region of interest" description="Disordered" evidence="3">
    <location>
        <begin position="1"/>
        <end position="23"/>
    </location>
</feature>
<dbReference type="PROSITE" id="PS51387">
    <property type="entry name" value="FAD_PCMH"/>
    <property type="match status" value="1"/>
</dbReference>
<protein>
    <submittedName>
        <fullName evidence="5">FAD-binding oxidoreductase</fullName>
    </submittedName>
</protein>
<evidence type="ECO:0000313" key="5">
    <source>
        <dbReference type="EMBL" id="MDS1271668.1"/>
    </source>
</evidence>
<dbReference type="SUPFAM" id="SSF55103">
    <property type="entry name" value="FAD-linked oxidases, C-terminal domain"/>
    <property type="match status" value="1"/>
</dbReference>
<organism evidence="5 6">
    <name type="scientific">Lipingzhangella rawalii</name>
    <dbReference type="NCBI Taxonomy" id="2055835"/>
    <lineage>
        <taxon>Bacteria</taxon>
        <taxon>Bacillati</taxon>
        <taxon>Actinomycetota</taxon>
        <taxon>Actinomycetes</taxon>
        <taxon>Streptosporangiales</taxon>
        <taxon>Nocardiopsidaceae</taxon>
        <taxon>Lipingzhangella</taxon>
    </lineage>
</organism>
<evidence type="ECO:0000256" key="1">
    <source>
        <dbReference type="ARBA" id="ARBA00022630"/>
    </source>
</evidence>
<dbReference type="PANTHER" id="PTHR11748:SF103">
    <property type="entry name" value="GLYCOLATE OXIDASE SUBUNIT GLCE"/>
    <property type="match status" value="1"/>
</dbReference>
<dbReference type="RefSeq" id="WP_310913233.1">
    <property type="nucleotide sequence ID" value="NZ_JAVLVT010000007.1"/>
</dbReference>
<name>A0ABU2H8R7_9ACTN</name>
<accession>A0ABU2H8R7</accession>
<dbReference type="InterPro" id="IPR016164">
    <property type="entry name" value="FAD-linked_Oxase-like_C"/>
</dbReference>
<dbReference type="InterPro" id="IPR016169">
    <property type="entry name" value="FAD-bd_PCMH_sub2"/>
</dbReference>
<dbReference type="InterPro" id="IPR016166">
    <property type="entry name" value="FAD-bd_PCMH"/>
</dbReference>
<dbReference type="EMBL" id="JAVLVT010000007">
    <property type="protein sequence ID" value="MDS1271668.1"/>
    <property type="molecule type" value="Genomic_DNA"/>
</dbReference>
<feature type="domain" description="FAD-binding PCMH-type" evidence="4">
    <location>
        <begin position="14"/>
        <end position="194"/>
    </location>
</feature>
<reference evidence="6" key="1">
    <citation type="submission" date="2023-07" db="EMBL/GenBank/DDBJ databases">
        <title>Novel species in the genus Lipingzhangella isolated from Sambhar Salt Lake.</title>
        <authorList>
            <person name="Jiya N."/>
            <person name="Kajale S."/>
            <person name="Sharma A."/>
        </authorList>
    </citation>
    <scope>NUCLEOTIDE SEQUENCE [LARGE SCALE GENOMIC DNA]</scope>
    <source>
        <strain evidence="6">LS1_29</strain>
    </source>
</reference>
<evidence type="ECO:0000256" key="2">
    <source>
        <dbReference type="ARBA" id="ARBA00022827"/>
    </source>
</evidence>